<reference evidence="1" key="1">
    <citation type="submission" date="2019-10" db="EMBL/GenBank/DDBJ databases">
        <title>Conservation and host-specific expression of non-tandemly repeated heterogenous ribosome RNA gene in arbuscular mycorrhizal fungi.</title>
        <authorList>
            <person name="Maeda T."/>
            <person name="Kobayashi Y."/>
            <person name="Nakagawa T."/>
            <person name="Ezawa T."/>
            <person name="Yamaguchi K."/>
            <person name="Bino T."/>
            <person name="Nishimoto Y."/>
            <person name="Shigenobu S."/>
            <person name="Kawaguchi M."/>
        </authorList>
    </citation>
    <scope>NUCLEOTIDE SEQUENCE</scope>
    <source>
        <strain evidence="1">HR1</strain>
    </source>
</reference>
<proteinExistence type="predicted"/>
<accession>A0A8H3M8W2</accession>
<comment type="caution">
    <text evidence="1">The sequence shown here is derived from an EMBL/GenBank/DDBJ whole genome shotgun (WGS) entry which is preliminary data.</text>
</comment>
<name>A0A8H3M8W2_9GLOM</name>
<protein>
    <submittedName>
        <fullName evidence="1">Kinase-like domain-containing protein</fullName>
    </submittedName>
</protein>
<dbReference type="AlphaFoldDB" id="A0A8H3M8W2"/>
<dbReference type="GO" id="GO:0016301">
    <property type="term" value="F:kinase activity"/>
    <property type="evidence" value="ECO:0007669"/>
    <property type="project" value="UniProtKB-KW"/>
</dbReference>
<dbReference type="Proteomes" id="UP000615446">
    <property type="component" value="Unassembled WGS sequence"/>
</dbReference>
<keyword evidence="1" id="KW-0418">Kinase</keyword>
<keyword evidence="1" id="KW-0808">Transferase</keyword>
<organism evidence="1 2">
    <name type="scientific">Rhizophagus clarus</name>
    <dbReference type="NCBI Taxonomy" id="94130"/>
    <lineage>
        <taxon>Eukaryota</taxon>
        <taxon>Fungi</taxon>
        <taxon>Fungi incertae sedis</taxon>
        <taxon>Mucoromycota</taxon>
        <taxon>Glomeromycotina</taxon>
        <taxon>Glomeromycetes</taxon>
        <taxon>Glomerales</taxon>
        <taxon>Glomeraceae</taxon>
        <taxon>Rhizophagus</taxon>
    </lineage>
</organism>
<evidence type="ECO:0000313" key="2">
    <source>
        <dbReference type="Proteomes" id="UP000615446"/>
    </source>
</evidence>
<sequence>MIEFMNEITEIYGITQNPETKDYILIWLLCHNDVKKALEWIPYDKFYDVKYNAEGRHKVCWIDGNMINYNQIGKEDQI</sequence>
<dbReference type="EMBL" id="BLAL01000283">
    <property type="protein sequence ID" value="GES99661.1"/>
    <property type="molecule type" value="Genomic_DNA"/>
</dbReference>
<gene>
    <name evidence="1" type="ORF">RCL2_002614300</name>
</gene>
<evidence type="ECO:0000313" key="1">
    <source>
        <dbReference type="EMBL" id="GES99661.1"/>
    </source>
</evidence>
<dbReference type="OrthoDB" id="10491966at2759"/>